<dbReference type="SMART" id="SM00953">
    <property type="entry name" value="RES"/>
    <property type="match status" value="1"/>
</dbReference>
<evidence type="ECO:0000313" key="2">
    <source>
        <dbReference type="EMBL" id="MCC8363179.1"/>
    </source>
</evidence>
<evidence type="ECO:0000313" key="3">
    <source>
        <dbReference type="Proteomes" id="UP001165293"/>
    </source>
</evidence>
<dbReference type="Proteomes" id="UP001165293">
    <property type="component" value="Unassembled WGS sequence"/>
</dbReference>
<dbReference type="EMBL" id="JAJGAK010000001">
    <property type="protein sequence ID" value="MCC8363179.1"/>
    <property type="molecule type" value="Genomic_DNA"/>
</dbReference>
<evidence type="ECO:0000259" key="1">
    <source>
        <dbReference type="SMART" id="SM00953"/>
    </source>
</evidence>
<gene>
    <name evidence="2" type="ORF">LK996_08835</name>
</gene>
<reference evidence="2" key="1">
    <citation type="submission" date="2021-10" db="EMBL/GenBank/DDBJ databases">
        <authorList>
            <person name="Lyu M."/>
            <person name="Wang X."/>
            <person name="Meng X."/>
            <person name="Xu K."/>
        </authorList>
    </citation>
    <scope>NUCLEOTIDE SEQUENCE</scope>
    <source>
        <strain evidence="2">A6</strain>
    </source>
</reference>
<dbReference type="InterPro" id="IPR014914">
    <property type="entry name" value="RES_dom"/>
</dbReference>
<protein>
    <submittedName>
        <fullName evidence="2">RES family NAD+ phosphorylase</fullName>
    </submittedName>
</protein>
<keyword evidence="3" id="KW-1185">Reference proteome</keyword>
<organism evidence="2 3">
    <name type="scientific">Noviluteimonas lactosilytica</name>
    <dbReference type="NCBI Taxonomy" id="2888523"/>
    <lineage>
        <taxon>Bacteria</taxon>
        <taxon>Pseudomonadati</taxon>
        <taxon>Pseudomonadota</taxon>
        <taxon>Gammaproteobacteria</taxon>
        <taxon>Lysobacterales</taxon>
        <taxon>Lysobacteraceae</taxon>
        <taxon>Noviluteimonas</taxon>
    </lineage>
</organism>
<proteinExistence type="predicted"/>
<sequence length="202" mass="22492">MKLVDGADEQDLLERLLETSKPPRADGTAALHYLLATPFRYSPARGGSRFRAAHDPGVFYGAESVRTACMELGYWRWRFLMDAPALRSLAPLPFTAFAARIATTCVDLREPPFDVDAGAWRHSDDYLQSQVIARVAREAGVGALVYASVRDPNPAWCVALLAPSGFASPRPEPGEQTWWLQVSRENALWKRDDVRFTWTAPA</sequence>
<feature type="domain" description="RES" evidence="1">
    <location>
        <begin position="38"/>
        <end position="172"/>
    </location>
</feature>
<comment type="caution">
    <text evidence="2">The sequence shown here is derived from an EMBL/GenBank/DDBJ whole genome shotgun (WGS) entry which is preliminary data.</text>
</comment>
<dbReference type="Pfam" id="PF08808">
    <property type="entry name" value="RES"/>
    <property type="match status" value="1"/>
</dbReference>
<name>A0ABS8JHU4_9GAMM</name>
<dbReference type="RefSeq" id="WP_230526727.1">
    <property type="nucleotide sequence ID" value="NZ_JAJGAK010000001.1"/>
</dbReference>
<accession>A0ABS8JHU4</accession>